<comment type="caution">
    <text evidence="3">The sequence shown here is derived from an EMBL/GenBank/DDBJ whole genome shotgun (WGS) entry which is preliminary data.</text>
</comment>
<evidence type="ECO:0000256" key="1">
    <source>
        <dbReference type="SAM" id="Phobius"/>
    </source>
</evidence>
<name>A0A086AC68_9FLAO</name>
<evidence type="ECO:0000259" key="2">
    <source>
        <dbReference type="Pfam" id="PF13239"/>
    </source>
</evidence>
<dbReference type="eggNOG" id="ENOG5033YM9">
    <property type="taxonomic scope" value="Bacteria"/>
</dbReference>
<accession>A0A086AC68</accession>
<protein>
    <recommendedName>
        <fullName evidence="2">2TM domain-containing protein</fullName>
    </recommendedName>
</protein>
<evidence type="ECO:0000313" key="4">
    <source>
        <dbReference type="Proteomes" id="UP000028705"/>
    </source>
</evidence>
<proteinExistence type="predicted"/>
<dbReference type="OrthoDB" id="1260494at2"/>
<keyword evidence="1" id="KW-0812">Transmembrane</keyword>
<feature type="domain" description="2TM" evidence="2">
    <location>
        <begin position="5"/>
        <end position="82"/>
    </location>
</feature>
<dbReference type="STRING" id="445961.IW15_02235"/>
<dbReference type="RefSeq" id="WP_034708946.1">
    <property type="nucleotide sequence ID" value="NZ_JPRH01000001.1"/>
</dbReference>
<dbReference type="Pfam" id="PF13239">
    <property type="entry name" value="2TM"/>
    <property type="match status" value="1"/>
</dbReference>
<keyword evidence="1" id="KW-1133">Transmembrane helix</keyword>
<reference evidence="3 4" key="1">
    <citation type="submission" date="2014-07" db="EMBL/GenBank/DDBJ databases">
        <title>Genome of Chryseobacterium soli DSM 19298.</title>
        <authorList>
            <person name="Stropko S.J."/>
            <person name="Pipes S.E."/>
            <person name="Newman J."/>
        </authorList>
    </citation>
    <scope>NUCLEOTIDE SEQUENCE [LARGE SCALE GENOMIC DNA]</scope>
    <source>
        <strain evidence="3 4">DSM 19298</strain>
    </source>
</reference>
<evidence type="ECO:0000313" key="3">
    <source>
        <dbReference type="EMBL" id="KFF14282.1"/>
    </source>
</evidence>
<organism evidence="3 4">
    <name type="scientific">Chryseobacterium soli</name>
    <dbReference type="NCBI Taxonomy" id="445961"/>
    <lineage>
        <taxon>Bacteria</taxon>
        <taxon>Pseudomonadati</taxon>
        <taxon>Bacteroidota</taxon>
        <taxon>Flavobacteriia</taxon>
        <taxon>Flavobacteriales</taxon>
        <taxon>Weeksellaceae</taxon>
        <taxon>Chryseobacterium group</taxon>
        <taxon>Chryseobacterium</taxon>
    </lineage>
</organism>
<keyword evidence="1" id="KW-0472">Membrane</keyword>
<dbReference type="AlphaFoldDB" id="A0A086AC68"/>
<feature type="transmembrane region" description="Helical" evidence="1">
    <location>
        <begin position="49"/>
        <end position="68"/>
    </location>
</feature>
<dbReference type="EMBL" id="JPRH01000001">
    <property type="protein sequence ID" value="KFF14282.1"/>
    <property type="molecule type" value="Genomic_DNA"/>
</dbReference>
<gene>
    <name evidence="3" type="ORF">IW15_02235</name>
</gene>
<dbReference type="InterPro" id="IPR025698">
    <property type="entry name" value="2TM_dom"/>
</dbReference>
<dbReference type="Proteomes" id="UP000028705">
    <property type="component" value="Unassembled WGS sequence"/>
</dbReference>
<sequence>MDYNNAHKRVNELKKFYKHLAWFAIIVGISVINNYSGHGSFHLSLFNGSVLLLIWGAVLAMKAVKLFIFNSDWEKRILEEELKKDKTPINF</sequence>
<feature type="transmembrane region" description="Helical" evidence="1">
    <location>
        <begin position="20"/>
        <end position="37"/>
    </location>
</feature>
<keyword evidence="4" id="KW-1185">Reference proteome</keyword>